<reference evidence="8" key="3">
    <citation type="submission" date="2025-09" db="UniProtKB">
        <authorList>
            <consortium name="Ensembl"/>
        </authorList>
    </citation>
    <scope>IDENTIFICATION</scope>
    <source>
        <strain evidence="8">Glennie</strain>
    </source>
</reference>
<keyword evidence="5" id="KW-1015">Disulfide bond</keyword>
<dbReference type="PANTHER" id="PTHR31331:SF1">
    <property type="entry name" value="CYSTEINE RICH SECRETORY PROTEIN LCCL DOMAIN CONTAINING 2"/>
    <property type="match status" value="1"/>
</dbReference>
<evidence type="ECO:0000256" key="5">
    <source>
        <dbReference type="ARBA" id="ARBA00023157"/>
    </source>
</evidence>
<evidence type="ECO:0000256" key="2">
    <source>
        <dbReference type="ARBA" id="ARBA00022525"/>
    </source>
</evidence>
<sequence length="189" mass="20558">MNFLYDSDQDTRGSWETVLIILMPTVNTPEVSAALICNSFKFTAVPQIDCDIKAGKIINPEFIAKCPAGCQDTKYHVYGTDIYASFSSLCGAAIHSGVVDNSGGKILVRKVAGQSGYKGSYANGIRSLSLPRWRESFIIAEGKHKKGVTYPTTLEYSSSKGSTVKAGNSSKVLESGNDFLQQRDDERIQ</sequence>
<dbReference type="Gene3D" id="2.170.130.20">
    <property type="entry name" value="LCCL-like domain"/>
    <property type="match status" value="1"/>
</dbReference>
<feature type="domain" description="LCCL" evidence="7">
    <location>
        <begin position="44"/>
        <end position="137"/>
    </location>
</feature>
<organism evidence="8 9">
    <name type="scientific">Ornithorhynchus anatinus</name>
    <name type="common">Duckbill platypus</name>
    <dbReference type="NCBI Taxonomy" id="9258"/>
    <lineage>
        <taxon>Eukaryota</taxon>
        <taxon>Metazoa</taxon>
        <taxon>Chordata</taxon>
        <taxon>Craniata</taxon>
        <taxon>Vertebrata</taxon>
        <taxon>Euteleostomi</taxon>
        <taxon>Mammalia</taxon>
        <taxon>Monotremata</taxon>
        <taxon>Ornithorhynchidae</taxon>
        <taxon>Ornithorhynchus</taxon>
    </lineage>
</organism>
<dbReference type="PANTHER" id="PTHR31331">
    <property type="entry name" value="LCCL DOMAIN PROTEIN (AFU_ORTHOLOGUE AFUA_5G08630)"/>
    <property type="match status" value="1"/>
</dbReference>
<dbReference type="Pfam" id="PF03815">
    <property type="entry name" value="LCCL"/>
    <property type="match status" value="1"/>
</dbReference>
<dbReference type="PROSITE" id="PS50820">
    <property type="entry name" value="LCCL"/>
    <property type="match status" value="1"/>
</dbReference>
<feature type="region of interest" description="Disordered" evidence="6">
    <location>
        <begin position="160"/>
        <end position="189"/>
    </location>
</feature>
<dbReference type="Bgee" id="ENSOANG00000047510">
    <property type="expression patterns" value="Expressed in adult mammalian kidney and 6 other cell types or tissues"/>
</dbReference>
<dbReference type="FunFam" id="2.170.130.20:FF:000001">
    <property type="entry name" value="Cysteine-rich secretory protein LCCL domain-containing 1"/>
    <property type="match status" value="1"/>
</dbReference>
<comment type="subcellular location">
    <subcellularLocation>
        <location evidence="1">Secreted</location>
    </subcellularLocation>
</comment>
<dbReference type="InterPro" id="IPR051957">
    <property type="entry name" value="CRISP-LCCL_domain"/>
</dbReference>
<name>A0A6I8NHC1_ORNAN</name>
<keyword evidence="4" id="KW-0677">Repeat</keyword>
<dbReference type="Ensembl" id="ENSOANT00000053067.1">
    <property type="protein sequence ID" value="ENSOANP00000040495.1"/>
    <property type="gene ID" value="ENSOANG00000047510.1"/>
</dbReference>
<protein>
    <recommendedName>
        <fullName evidence="7">LCCL domain-containing protein</fullName>
    </recommendedName>
</protein>
<reference evidence="8 9" key="1">
    <citation type="journal article" date="2008" name="Nature">
        <title>Genome analysis of the platypus reveals unique signatures of evolution.</title>
        <authorList>
            <person name="Warren W.C."/>
            <person name="Hillier L.W."/>
            <person name="Marshall Graves J.A."/>
            <person name="Birney E."/>
            <person name="Ponting C.P."/>
            <person name="Grutzner F."/>
            <person name="Belov K."/>
            <person name="Miller W."/>
            <person name="Clarke L."/>
            <person name="Chinwalla A.T."/>
            <person name="Yang S.P."/>
            <person name="Heger A."/>
            <person name="Locke D.P."/>
            <person name="Miethke P."/>
            <person name="Waters P.D."/>
            <person name="Veyrunes F."/>
            <person name="Fulton L."/>
            <person name="Fulton B."/>
            <person name="Graves T."/>
            <person name="Wallis J."/>
            <person name="Puente X.S."/>
            <person name="Lopez-Otin C."/>
            <person name="Ordonez G.R."/>
            <person name="Eichler E.E."/>
            <person name="Chen L."/>
            <person name="Cheng Z."/>
            <person name="Deakin J.E."/>
            <person name="Alsop A."/>
            <person name="Thompson K."/>
            <person name="Kirby P."/>
            <person name="Papenfuss A.T."/>
            <person name="Wakefield M.J."/>
            <person name="Olender T."/>
            <person name="Lancet D."/>
            <person name="Huttley G.A."/>
            <person name="Smit A.F."/>
            <person name="Pask A."/>
            <person name="Temple-Smith P."/>
            <person name="Batzer M.A."/>
            <person name="Walker J.A."/>
            <person name="Konkel M.K."/>
            <person name="Harris R.S."/>
            <person name="Whittington C.M."/>
            <person name="Wong E.S."/>
            <person name="Gemmell N.J."/>
            <person name="Buschiazzo E."/>
            <person name="Vargas Jentzsch I.M."/>
            <person name="Merkel A."/>
            <person name="Schmitz J."/>
            <person name="Zemann A."/>
            <person name="Churakov G."/>
            <person name="Kriegs J.O."/>
            <person name="Brosius J."/>
            <person name="Murchison E.P."/>
            <person name="Sachidanandam R."/>
            <person name="Smith C."/>
            <person name="Hannon G.J."/>
            <person name="Tsend-Ayush E."/>
            <person name="McMillan D."/>
            <person name="Attenborough R."/>
            <person name="Rens W."/>
            <person name="Ferguson-Smith M."/>
            <person name="Lefevre C.M."/>
            <person name="Sharp J.A."/>
            <person name="Nicholas K.R."/>
            <person name="Ray D.A."/>
            <person name="Kube M."/>
            <person name="Reinhardt R."/>
            <person name="Pringle T.H."/>
            <person name="Taylor J."/>
            <person name="Jones R.C."/>
            <person name="Nixon B."/>
            <person name="Dacheux J.L."/>
            <person name="Niwa H."/>
            <person name="Sekita Y."/>
            <person name="Huang X."/>
            <person name="Stark A."/>
            <person name="Kheradpour P."/>
            <person name="Kellis M."/>
            <person name="Flicek P."/>
            <person name="Chen Y."/>
            <person name="Webber C."/>
            <person name="Hardison R."/>
            <person name="Nelson J."/>
            <person name="Hallsworth-Pepin K."/>
            <person name="Delehaunty K."/>
            <person name="Markovic C."/>
            <person name="Minx P."/>
            <person name="Feng Y."/>
            <person name="Kremitzki C."/>
            <person name="Mitreva M."/>
            <person name="Glasscock J."/>
            <person name="Wylie T."/>
            <person name="Wohldmann P."/>
            <person name="Thiru P."/>
            <person name="Nhan M.N."/>
            <person name="Pohl C.S."/>
            <person name="Smith S.M."/>
            <person name="Hou S."/>
            <person name="Nefedov M."/>
            <person name="de Jong P.J."/>
            <person name="Renfree M.B."/>
            <person name="Mardis E.R."/>
            <person name="Wilson R.K."/>
        </authorList>
    </citation>
    <scope>NUCLEOTIDE SEQUENCE [LARGE SCALE GENOMIC DNA]</scope>
    <source>
        <strain evidence="8 9">Glennie</strain>
    </source>
</reference>
<keyword evidence="2" id="KW-0964">Secreted</keyword>
<dbReference type="InterPro" id="IPR036609">
    <property type="entry name" value="LCCL_sf"/>
</dbReference>
<keyword evidence="9" id="KW-1185">Reference proteome</keyword>
<dbReference type="SMART" id="SM00603">
    <property type="entry name" value="LCCL"/>
    <property type="match status" value="1"/>
</dbReference>
<evidence type="ECO:0000256" key="1">
    <source>
        <dbReference type="ARBA" id="ARBA00004613"/>
    </source>
</evidence>
<feature type="compositionally biased region" description="Polar residues" evidence="6">
    <location>
        <begin position="160"/>
        <end position="172"/>
    </location>
</feature>
<dbReference type="Proteomes" id="UP000002279">
    <property type="component" value="Chromosome X1"/>
</dbReference>
<dbReference type="GO" id="GO:0005576">
    <property type="term" value="C:extracellular region"/>
    <property type="evidence" value="ECO:0007669"/>
    <property type="project" value="UniProtKB-SubCell"/>
</dbReference>
<evidence type="ECO:0000256" key="3">
    <source>
        <dbReference type="ARBA" id="ARBA00022729"/>
    </source>
</evidence>
<reference evidence="8" key="2">
    <citation type="submission" date="2025-08" db="UniProtKB">
        <authorList>
            <consortium name="Ensembl"/>
        </authorList>
    </citation>
    <scope>IDENTIFICATION</scope>
    <source>
        <strain evidence="8">Glennie</strain>
    </source>
</reference>
<dbReference type="GeneTree" id="ENSGT00940000159330"/>
<dbReference type="InParanoid" id="A0A6I8NHC1"/>
<dbReference type="InterPro" id="IPR004043">
    <property type="entry name" value="LCCL"/>
</dbReference>
<accession>A0A6I8NHC1</accession>
<keyword evidence="3" id="KW-0732">Signal</keyword>
<dbReference type="OMA" id="YANGIRS"/>
<dbReference type="AlphaFoldDB" id="A0A6I8NHC1"/>
<evidence type="ECO:0000256" key="4">
    <source>
        <dbReference type="ARBA" id="ARBA00022737"/>
    </source>
</evidence>
<evidence type="ECO:0000259" key="7">
    <source>
        <dbReference type="PROSITE" id="PS50820"/>
    </source>
</evidence>
<proteinExistence type="predicted"/>
<evidence type="ECO:0000313" key="8">
    <source>
        <dbReference type="Ensembl" id="ENSOANP00000040495.1"/>
    </source>
</evidence>
<evidence type="ECO:0000313" key="9">
    <source>
        <dbReference type="Proteomes" id="UP000002279"/>
    </source>
</evidence>
<dbReference type="SUPFAM" id="SSF69848">
    <property type="entry name" value="LCCL domain"/>
    <property type="match status" value="1"/>
</dbReference>
<evidence type="ECO:0000256" key="6">
    <source>
        <dbReference type="SAM" id="MobiDB-lite"/>
    </source>
</evidence>